<protein>
    <submittedName>
        <fullName evidence="2">Uncharacterized protein</fullName>
    </submittedName>
</protein>
<dbReference type="Proteomes" id="UP001345963">
    <property type="component" value="Unassembled WGS sequence"/>
</dbReference>
<keyword evidence="3" id="KW-1185">Reference proteome</keyword>
<evidence type="ECO:0000313" key="2">
    <source>
        <dbReference type="EMBL" id="MED6237141.1"/>
    </source>
</evidence>
<gene>
    <name evidence="2" type="ORF">ATANTOWER_019648</name>
</gene>
<accession>A0ABU7AG48</accession>
<name>A0ABU7AG48_9TELE</name>
<sequence>MDMRTAQSSSFYASLEPRNRSIYDVLDRSAATSDEQQTKTKSAKKELPNMVEQNAEPQDEGIFDSVYENF</sequence>
<comment type="caution">
    <text evidence="2">The sequence shown here is derived from an EMBL/GenBank/DDBJ whole genome shotgun (WGS) entry which is preliminary data.</text>
</comment>
<reference evidence="2 3" key="1">
    <citation type="submission" date="2021-07" db="EMBL/GenBank/DDBJ databases">
        <authorList>
            <person name="Palmer J.M."/>
        </authorList>
    </citation>
    <scope>NUCLEOTIDE SEQUENCE [LARGE SCALE GENOMIC DNA]</scope>
    <source>
        <strain evidence="2 3">AT_MEX2019</strain>
        <tissue evidence="2">Muscle</tissue>
    </source>
</reference>
<dbReference type="EMBL" id="JAHUTI010013957">
    <property type="protein sequence ID" value="MED6237141.1"/>
    <property type="molecule type" value="Genomic_DNA"/>
</dbReference>
<proteinExistence type="predicted"/>
<evidence type="ECO:0000313" key="3">
    <source>
        <dbReference type="Proteomes" id="UP001345963"/>
    </source>
</evidence>
<evidence type="ECO:0000256" key="1">
    <source>
        <dbReference type="SAM" id="MobiDB-lite"/>
    </source>
</evidence>
<feature type="region of interest" description="Disordered" evidence="1">
    <location>
        <begin position="27"/>
        <end position="60"/>
    </location>
</feature>
<organism evidence="2 3">
    <name type="scientific">Ataeniobius toweri</name>
    <dbReference type="NCBI Taxonomy" id="208326"/>
    <lineage>
        <taxon>Eukaryota</taxon>
        <taxon>Metazoa</taxon>
        <taxon>Chordata</taxon>
        <taxon>Craniata</taxon>
        <taxon>Vertebrata</taxon>
        <taxon>Euteleostomi</taxon>
        <taxon>Actinopterygii</taxon>
        <taxon>Neopterygii</taxon>
        <taxon>Teleostei</taxon>
        <taxon>Neoteleostei</taxon>
        <taxon>Acanthomorphata</taxon>
        <taxon>Ovalentaria</taxon>
        <taxon>Atherinomorphae</taxon>
        <taxon>Cyprinodontiformes</taxon>
        <taxon>Goodeidae</taxon>
        <taxon>Ataeniobius</taxon>
    </lineage>
</organism>